<proteinExistence type="predicted"/>
<dbReference type="PANTHER" id="PTHR11639">
    <property type="entry name" value="S100 CALCIUM-BINDING PROTEIN"/>
    <property type="match status" value="1"/>
</dbReference>
<gene>
    <name evidence="5" type="ORF">SKAU_G00312490</name>
</gene>
<dbReference type="PROSITE" id="PS50222">
    <property type="entry name" value="EF_HAND_2"/>
    <property type="match status" value="1"/>
</dbReference>
<name>A0A9Q1ERY4_SYNKA</name>
<evidence type="ECO:0000313" key="5">
    <source>
        <dbReference type="EMBL" id="KAJ8343920.1"/>
    </source>
</evidence>
<dbReference type="Proteomes" id="UP001152622">
    <property type="component" value="Chromosome 13"/>
</dbReference>
<evidence type="ECO:0000256" key="3">
    <source>
        <dbReference type="SAM" id="MobiDB-lite"/>
    </source>
</evidence>
<dbReference type="OrthoDB" id="8961427at2759"/>
<dbReference type="GO" id="GO:0005509">
    <property type="term" value="F:calcium ion binding"/>
    <property type="evidence" value="ECO:0007669"/>
    <property type="project" value="InterPro"/>
</dbReference>
<evidence type="ECO:0000259" key="4">
    <source>
        <dbReference type="PROSITE" id="PS50222"/>
    </source>
</evidence>
<feature type="domain" description="EF-hand" evidence="4">
    <location>
        <begin position="79"/>
        <end position="114"/>
    </location>
</feature>
<accession>A0A9Q1ERY4</accession>
<comment type="caution">
    <text evidence="5">The sequence shown here is derived from an EMBL/GenBank/DDBJ whole genome shotgun (WGS) entry which is preliminary data.</text>
</comment>
<dbReference type="EMBL" id="JAINUF010000013">
    <property type="protein sequence ID" value="KAJ8343920.1"/>
    <property type="molecule type" value="Genomic_DNA"/>
</dbReference>
<dbReference type="SUPFAM" id="SSF47473">
    <property type="entry name" value="EF-hand"/>
    <property type="match status" value="1"/>
</dbReference>
<feature type="region of interest" description="Disordered" evidence="3">
    <location>
        <begin position="157"/>
        <end position="179"/>
    </location>
</feature>
<evidence type="ECO:0000256" key="1">
    <source>
        <dbReference type="ARBA" id="ARBA00022723"/>
    </source>
</evidence>
<organism evidence="5 6">
    <name type="scientific">Synaphobranchus kaupii</name>
    <name type="common">Kaup's arrowtooth eel</name>
    <dbReference type="NCBI Taxonomy" id="118154"/>
    <lineage>
        <taxon>Eukaryota</taxon>
        <taxon>Metazoa</taxon>
        <taxon>Chordata</taxon>
        <taxon>Craniata</taxon>
        <taxon>Vertebrata</taxon>
        <taxon>Euteleostomi</taxon>
        <taxon>Actinopterygii</taxon>
        <taxon>Neopterygii</taxon>
        <taxon>Teleostei</taxon>
        <taxon>Anguilliformes</taxon>
        <taxon>Synaphobranchidae</taxon>
        <taxon>Synaphobranchus</taxon>
    </lineage>
</organism>
<dbReference type="Gene3D" id="1.10.238.10">
    <property type="entry name" value="EF-hand"/>
    <property type="match status" value="1"/>
</dbReference>
<protein>
    <recommendedName>
        <fullName evidence="4">EF-hand domain-containing protein</fullName>
    </recommendedName>
</protein>
<dbReference type="PROSITE" id="PS00018">
    <property type="entry name" value="EF_HAND_1"/>
    <property type="match status" value="1"/>
</dbReference>
<reference evidence="5" key="1">
    <citation type="journal article" date="2023" name="Science">
        <title>Genome structures resolve the early diversification of teleost fishes.</title>
        <authorList>
            <person name="Parey E."/>
            <person name="Louis A."/>
            <person name="Montfort J."/>
            <person name="Bouchez O."/>
            <person name="Roques C."/>
            <person name="Iampietro C."/>
            <person name="Lluch J."/>
            <person name="Castinel A."/>
            <person name="Donnadieu C."/>
            <person name="Desvignes T."/>
            <person name="Floi Bucao C."/>
            <person name="Jouanno E."/>
            <person name="Wen M."/>
            <person name="Mejri S."/>
            <person name="Dirks R."/>
            <person name="Jansen H."/>
            <person name="Henkel C."/>
            <person name="Chen W.J."/>
            <person name="Zahm M."/>
            <person name="Cabau C."/>
            <person name="Klopp C."/>
            <person name="Thompson A.W."/>
            <person name="Robinson-Rechavi M."/>
            <person name="Braasch I."/>
            <person name="Lecointre G."/>
            <person name="Bobe J."/>
            <person name="Postlethwait J.H."/>
            <person name="Berthelot C."/>
            <person name="Roest Crollius H."/>
            <person name="Guiguen Y."/>
        </authorList>
    </citation>
    <scope>NUCLEOTIDE SEQUENCE</scope>
    <source>
        <strain evidence="5">WJC10195</strain>
    </source>
</reference>
<dbReference type="GO" id="GO:0005615">
    <property type="term" value="C:extracellular space"/>
    <property type="evidence" value="ECO:0007669"/>
    <property type="project" value="TreeGrafter"/>
</dbReference>
<keyword evidence="1" id="KW-0479">Metal-binding</keyword>
<dbReference type="InterPro" id="IPR018247">
    <property type="entry name" value="EF_Hand_1_Ca_BS"/>
</dbReference>
<evidence type="ECO:0000313" key="6">
    <source>
        <dbReference type="Proteomes" id="UP001152622"/>
    </source>
</evidence>
<dbReference type="AlphaFoldDB" id="A0A9Q1ERY4"/>
<dbReference type="GO" id="GO:0048306">
    <property type="term" value="F:calcium-dependent protein binding"/>
    <property type="evidence" value="ECO:0007669"/>
    <property type="project" value="TreeGrafter"/>
</dbReference>
<dbReference type="PANTHER" id="PTHR11639:SF115">
    <property type="entry name" value="S100 CALCIUM-BINDING PROTEIN U-RELATED"/>
    <property type="match status" value="1"/>
</dbReference>
<dbReference type="InterPro" id="IPR002048">
    <property type="entry name" value="EF_hand_dom"/>
</dbReference>
<evidence type="ECO:0000256" key="2">
    <source>
        <dbReference type="ARBA" id="ARBA00022837"/>
    </source>
</evidence>
<keyword evidence="6" id="KW-1185">Reference proteome</keyword>
<dbReference type="InterPro" id="IPR011992">
    <property type="entry name" value="EF-hand-dom_pair"/>
</dbReference>
<dbReference type="InterPro" id="IPR013787">
    <property type="entry name" value="S100_Ca-bd_sub"/>
</dbReference>
<sequence length="179" mass="20239">MDFASGQAFNKYSLLTLKARLKQLTVSVKLVRTAGLMESAIKTVVEVYLKSSKGKENLGPNDFQKLVKNQLHNIMSDTDSSAAIKEMRQGLDDNHDGKVSFQEYMTLVGYLANTLSEQRTQEKTAEKPEVVELRQQIRRAHRPLTLHRATPIRHTPHHFNILPLPLPENKSRPSLSHSA</sequence>
<keyword evidence="2" id="KW-0106">Calcium</keyword>
<dbReference type="SMART" id="SM01394">
    <property type="entry name" value="S_100"/>
    <property type="match status" value="1"/>
</dbReference>
<dbReference type="GO" id="GO:0048471">
    <property type="term" value="C:perinuclear region of cytoplasm"/>
    <property type="evidence" value="ECO:0007669"/>
    <property type="project" value="TreeGrafter"/>
</dbReference>